<proteinExistence type="predicted"/>
<accession>A0A7D5P6N8</accession>
<protein>
    <recommendedName>
        <fullName evidence="3">DUF2493 domain-containing protein</fullName>
    </recommendedName>
</protein>
<dbReference type="KEGG" id="hpel:HZS54_11525"/>
<gene>
    <name evidence="1" type="ORF">HZS54_11525</name>
</gene>
<evidence type="ECO:0008006" key="3">
    <source>
        <dbReference type="Google" id="ProtNLM"/>
    </source>
</evidence>
<dbReference type="AlphaFoldDB" id="A0A7D5P6N8"/>
<keyword evidence="2" id="KW-1185">Reference proteome</keyword>
<evidence type="ECO:0000313" key="1">
    <source>
        <dbReference type="EMBL" id="QLH82197.1"/>
    </source>
</evidence>
<dbReference type="EMBL" id="CP058909">
    <property type="protein sequence ID" value="QLH82197.1"/>
    <property type="molecule type" value="Genomic_DNA"/>
</dbReference>
<sequence>MVCYCERADVPDVSYSAEQLPFSSDDDIWVIFGSRSFTATDGSTREQAKRVLNEFDDRDLEHPDAIVSGGADGADAVAEAVALHLGVPMVVLAVNGPSDGTAFRRDLADAPWVVDTVTSYDGEQDDPTSGKGAYLTRNCMMAEFVGQHDGYGFAIWDGDSNGTAHMIDSCRSHGVETVTWEFSS</sequence>
<evidence type="ECO:0000313" key="2">
    <source>
        <dbReference type="Proteomes" id="UP000509346"/>
    </source>
</evidence>
<dbReference type="Proteomes" id="UP000509346">
    <property type="component" value="Chromosome"/>
</dbReference>
<reference evidence="1 2" key="1">
    <citation type="submission" date="2020-07" db="EMBL/GenBank/DDBJ databases">
        <title>Halosimplex litoreum sp. nov. and Halosimplex rubrum sp. nov., isolated from different salt environments.</title>
        <authorList>
            <person name="Cui H."/>
        </authorList>
    </citation>
    <scope>NUCLEOTIDE SEQUENCE [LARGE SCALE GENOMIC DNA]</scope>
    <source>
        <strain evidence="1 2">R2</strain>
    </source>
</reference>
<name>A0A7D5P6N8_9EURY</name>
<organism evidence="1 2">
    <name type="scientific">Halosimplex pelagicum</name>
    <dbReference type="NCBI Taxonomy" id="869886"/>
    <lineage>
        <taxon>Archaea</taxon>
        <taxon>Methanobacteriati</taxon>
        <taxon>Methanobacteriota</taxon>
        <taxon>Stenosarchaea group</taxon>
        <taxon>Halobacteria</taxon>
        <taxon>Halobacteriales</taxon>
        <taxon>Haloarculaceae</taxon>
        <taxon>Halosimplex</taxon>
    </lineage>
</organism>
<dbReference type="RefSeq" id="WP_179922665.1">
    <property type="nucleotide sequence ID" value="NZ_CP058909.1"/>
</dbReference>
<dbReference type="GeneID" id="56083228"/>